<proteinExistence type="predicted"/>
<protein>
    <submittedName>
        <fullName evidence="1">Uncharacterized protein</fullName>
    </submittedName>
</protein>
<accession>A0A0E9TIN1</accession>
<sequence>MQCTIYSNSFTITCRCLGK</sequence>
<reference evidence="1" key="2">
    <citation type="journal article" date="2015" name="Fish Shellfish Immunol.">
        <title>Early steps in the European eel (Anguilla anguilla)-Vibrio vulnificus interaction in the gills: Role of the RtxA13 toxin.</title>
        <authorList>
            <person name="Callol A."/>
            <person name="Pajuelo D."/>
            <person name="Ebbesson L."/>
            <person name="Teles M."/>
            <person name="MacKenzie S."/>
            <person name="Amaro C."/>
        </authorList>
    </citation>
    <scope>NUCLEOTIDE SEQUENCE</scope>
</reference>
<dbReference type="AlphaFoldDB" id="A0A0E9TIN1"/>
<organism evidence="1">
    <name type="scientific">Anguilla anguilla</name>
    <name type="common">European freshwater eel</name>
    <name type="synonym">Muraena anguilla</name>
    <dbReference type="NCBI Taxonomy" id="7936"/>
    <lineage>
        <taxon>Eukaryota</taxon>
        <taxon>Metazoa</taxon>
        <taxon>Chordata</taxon>
        <taxon>Craniata</taxon>
        <taxon>Vertebrata</taxon>
        <taxon>Euteleostomi</taxon>
        <taxon>Actinopterygii</taxon>
        <taxon>Neopterygii</taxon>
        <taxon>Teleostei</taxon>
        <taxon>Anguilliformes</taxon>
        <taxon>Anguillidae</taxon>
        <taxon>Anguilla</taxon>
    </lineage>
</organism>
<dbReference type="EMBL" id="GBXM01054140">
    <property type="protein sequence ID" value="JAH54437.1"/>
    <property type="molecule type" value="Transcribed_RNA"/>
</dbReference>
<name>A0A0E9TIN1_ANGAN</name>
<reference evidence="1" key="1">
    <citation type="submission" date="2014-11" db="EMBL/GenBank/DDBJ databases">
        <authorList>
            <person name="Amaro Gonzalez C."/>
        </authorList>
    </citation>
    <scope>NUCLEOTIDE SEQUENCE</scope>
</reference>
<evidence type="ECO:0000313" key="1">
    <source>
        <dbReference type="EMBL" id="JAH52740.1"/>
    </source>
</evidence>
<dbReference type="EMBL" id="GBXM01055837">
    <property type="protein sequence ID" value="JAH52740.1"/>
    <property type="molecule type" value="Transcribed_RNA"/>
</dbReference>